<name>A0A0P0WKI4_ORYSJ</name>
<reference evidence="1 2" key="3">
    <citation type="journal article" date="2013" name="Rice">
        <title>Improvement of the Oryza sativa Nipponbare reference genome using next generation sequence and optical map data.</title>
        <authorList>
            <person name="Kawahara Y."/>
            <person name="de la Bastide M."/>
            <person name="Hamilton J.P."/>
            <person name="Kanamori H."/>
            <person name="McCombie W.R."/>
            <person name="Ouyang S."/>
            <person name="Schwartz D.C."/>
            <person name="Tanaka T."/>
            <person name="Wu J."/>
            <person name="Zhou S."/>
            <person name="Childs K.L."/>
            <person name="Davidson R.M."/>
            <person name="Lin H."/>
            <person name="Quesada-Ocampo L."/>
            <person name="Vaillancourt B."/>
            <person name="Sakai H."/>
            <person name="Lee S.S."/>
            <person name="Kim J."/>
            <person name="Numa H."/>
            <person name="Itoh T."/>
            <person name="Buell C.R."/>
            <person name="Matsumoto T."/>
        </authorList>
    </citation>
    <scope>NUCLEOTIDE SEQUENCE [LARGE SCALE GENOMIC DNA]</scope>
    <source>
        <strain evidence="2">cv. Nipponbare</strain>
    </source>
</reference>
<protein>
    <submittedName>
        <fullName evidence="1">Os05g0314200 protein</fullName>
    </submittedName>
</protein>
<dbReference type="InParanoid" id="A0A0P0WKI4"/>
<dbReference type="AlphaFoldDB" id="A0A0P0WKI4"/>
<proteinExistence type="predicted"/>
<reference evidence="2" key="1">
    <citation type="journal article" date="2005" name="Nature">
        <title>The map-based sequence of the rice genome.</title>
        <authorList>
            <consortium name="International rice genome sequencing project (IRGSP)"/>
            <person name="Matsumoto T."/>
            <person name="Wu J."/>
            <person name="Kanamori H."/>
            <person name="Katayose Y."/>
            <person name="Fujisawa M."/>
            <person name="Namiki N."/>
            <person name="Mizuno H."/>
            <person name="Yamamoto K."/>
            <person name="Antonio B.A."/>
            <person name="Baba T."/>
            <person name="Sakata K."/>
            <person name="Nagamura Y."/>
            <person name="Aoki H."/>
            <person name="Arikawa K."/>
            <person name="Arita K."/>
            <person name="Bito T."/>
            <person name="Chiden Y."/>
            <person name="Fujitsuka N."/>
            <person name="Fukunaka R."/>
            <person name="Hamada M."/>
            <person name="Harada C."/>
            <person name="Hayashi A."/>
            <person name="Hijishita S."/>
            <person name="Honda M."/>
            <person name="Hosokawa S."/>
            <person name="Ichikawa Y."/>
            <person name="Idonuma A."/>
            <person name="Iijima M."/>
            <person name="Ikeda M."/>
            <person name="Ikeno M."/>
            <person name="Ito K."/>
            <person name="Ito S."/>
            <person name="Ito T."/>
            <person name="Ito Y."/>
            <person name="Ito Y."/>
            <person name="Iwabuchi A."/>
            <person name="Kamiya K."/>
            <person name="Karasawa W."/>
            <person name="Kurita K."/>
            <person name="Katagiri S."/>
            <person name="Kikuta A."/>
            <person name="Kobayashi H."/>
            <person name="Kobayashi N."/>
            <person name="Machita K."/>
            <person name="Maehara T."/>
            <person name="Masukawa M."/>
            <person name="Mizubayashi T."/>
            <person name="Mukai Y."/>
            <person name="Nagasaki H."/>
            <person name="Nagata Y."/>
            <person name="Naito S."/>
            <person name="Nakashima M."/>
            <person name="Nakama Y."/>
            <person name="Nakamichi Y."/>
            <person name="Nakamura M."/>
            <person name="Meguro A."/>
            <person name="Negishi M."/>
            <person name="Ohta I."/>
            <person name="Ohta T."/>
            <person name="Okamoto M."/>
            <person name="Ono N."/>
            <person name="Saji S."/>
            <person name="Sakaguchi M."/>
            <person name="Sakai K."/>
            <person name="Shibata M."/>
            <person name="Shimokawa T."/>
            <person name="Song J."/>
            <person name="Takazaki Y."/>
            <person name="Terasawa K."/>
            <person name="Tsugane M."/>
            <person name="Tsuji K."/>
            <person name="Ueda S."/>
            <person name="Waki K."/>
            <person name="Yamagata H."/>
            <person name="Yamamoto M."/>
            <person name="Yamamoto S."/>
            <person name="Yamane H."/>
            <person name="Yoshiki S."/>
            <person name="Yoshihara R."/>
            <person name="Yukawa K."/>
            <person name="Zhong H."/>
            <person name="Yano M."/>
            <person name="Yuan Q."/>
            <person name="Ouyang S."/>
            <person name="Liu J."/>
            <person name="Jones K.M."/>
            <person name="Gansberger K."/>
            <person name="Moffat K."/>
            <person name="Hill J."/>
            <person name="Bera J."/>
            <person name="Fadrosh D."/>
            <person name="Jin S."/>
            <person name="Johri S."/>
            <person name="Kim M."/>
            <person name="Overton L."/>
            <person name="Reardon M."/>
            <person name="Tsitrin T."/>
            <person name="Vuong H."/>
            <person name="Weaver B."/>
            <person name="Ciecko A."/>
            <person name="Tallon L."/>
            <person name="Jackson J."/>
            <person name="Pai G."/>
            <person name="Aken S.V."/>
            <person name="Utterback T."/>
            <person name="Reidmuller S."/>
            <person name="Feldblyum T."/>
            <person name="Hsiao J."/>
            <person name="Zismann V."/>
            <person name="Iobst S."/>
            <person name="de Vazeille A.R."/>
            <person name="Buell C.R."/>
            <person name="Ying K."/>
            <person name="Li Y."/>
            <person name="Lu T."/>
            <person name="Huang Y."/>
            <person name="Zhao Q."/>
            <person name="Feng Q."/>
            <person name="Zhang L."/>
            <person name="Zhu J."/>
            <person name="Weng Q."/>
            <person name="Mu J."/>
            <person name="Lu Y."/>
            <person name="Fan D."/>
            <person name="Liu Y."/>
            <person name="Guan J."/>
            <person name="Zhang Y."/>
            <person name="Yu S."/>
            <person name="Liu X."/>
            <person name="Zhang Y."/>
            <person name="Hong G."/>
            <person name="Han B."/>
            <person name="Choisne N."/>
            <person name="Demange N."/>
            <person name="Orjeda G."/>
            <person name="Samain S."/>
            <person name="Cattolico L."/>
            <person name="Pelletier E."/>
            <person name="Couloux A."/>
            <person name="Segurens B."/>
            <person name="Wincker P."/>
            <person name="D'Hont A."/>
            <person name="Scarpelli C."/>
            <person name="Weissenbach J."/>
            <person name="Salanoubat M."/>
            <person name="Quetier F."/>
            <person name="Yu Y."/>
            <person name="Kim H.R."/>
            <person name="Rambo T."/>
            <person name="Currie J."/>
            <person name="Collura K."/>
            <person name="Luo M."/>
            <person name="Yang T."/>
            <person name="Ammiraju J.S.S."/>
            <person name="Engler F."/>
            <person name="Soderlund C."/>
            <person name="Wing R.A."/>
            <person name="Palmer L.E."/>
            <person name="de la Bastide M."/>
            <person name="Spiegel L."/>
            <person name="Nascimento L."/>
            <person name="Zutavern T."/>
            <person name="O'Shaughnessy A."/>
            <person name="Dike S."/>
            <person name="Dedhia N."/>
            <person name="Preston R."/>
            <person name="Balija V."/>
            <person name="McCombie W.R."/>
            <person name="Chow T."/>
            <person name="Chen H."/>
            <person name="Chung M."/>
            <person name="Chen C."/>
            <person name="Shaw J."/>
            <person name="Wu H."/>
            <person name="Hsiao K."/>
            <person name="Chao Y."/>
            <person name="Chu M."/>
            <person name="Cheng C."/>
            <person name="Hour A."/>
            <person name="Lee P."/>
            <person name="Lin S."/>
            <person name="Lin Y."/>
            <person name="Liou J."/>
            <person name="Liu S."/>
            <person name="Hsing Y."/>
            <person name="Raghuvanshi S."/>
            <person name="Mohanty A."/>
            <person name="Bharti A.K."/>
            <person name="Gaur A."/>
            <person name="Gupta V."/>
            <person name="Kumar D."/>
            <person name="Ravi V."/>
            <person name="Vij S."/>
            <person name="Kapur A."/>
            <person name="Khurana P."/>
            <person name="Khurana P."/>
            <person name="Khurana J.P."/>
            <person name="Tyagi A.K."/>
            <person name="Gaikwad K."/>
            <person name="Singh A."/>
            <person name="Dalal V."/>
            <person name="Srivastava S."/>
            <person name="Dixit A."/>
            <person name="Pal A.K."/>
            <person name="Ghazi I.A."/>
            <person name="Yadav M."/>
            <person name="Pandit A."/>
            <person name="Bhargava A."/>
            <person name="Sureshbabu K."/>
            <person name="Batra K."/>
            <person name="Sharma T.R."/>
            <person name="Mohapatra T."/>
            <person name="Singh N.K."/>
            <person name="Messing J."/>
            <person name="Nelson A.B."/>
            <person name="Fuks G."/>
            <person name="Kavchok S."/>
            <person name="Keizer G."/>
            <person name="Linton E."/>
            <person name="Llaca V."/>
            <person name="Song R."/>
            <person name="Tanyolac B."/>
            <person name="Young S."/>
            <person name="Ho-Il K."/>
            <person name="Hahn J.H."/>
            <person name="Sangsakoo G."/>
            <person name="Vanavichit A."/>
            <person name="de Mattos Luiz.A.T."/>
            <person name="Zimmer P.D."/>
            <person name="Malone G."/>
            <person name="Dellagostin O."/>
            <person name="de Oliveira A.C."/>
            <person name="Bevan M."/>
            <person name="Bancroft I."/>
            <person name="Minx P."/>
            <person name="Cordum H."/>
            <person name="Wilson R."/>
            <person name="Cheng Z."/>
            <person name="Jin W."/>
            <person name="Jiang J."/>
            <person name="Leong S.A."/>
            <person name="Iwama H."/>
            <person name="Gojobori T."/>
            <person name="Itoh T."/>
            <person name="Niimura Y."/>
            <person name="Fujii Y."/>
            <person name="Habara T."/>
            <person name="Sakai H."/>
            <person name="Sato Y."/>
            <person name="Wilson G."/>
            <person name="Kumar K."/>
            <person name="McCouch S."/>
            <person name="Juretic N."/>
            <person name="Hoen D."/>
            <person name="Wright S."/>
            <person name="Bruskiewich R."/>
            <person name="Bureau T."/>
            <person name="Miyao A."/>
            <person name="Hirochika H."/>
            <person name="Nishikawa T."/>
            <person name="Kadowaki K."/>
            <person name="Sugiura M."/>
            <person name="Burr B."/>
            <person name="Sasaki T."/>
        </authorList>
    </citation>
    <scope>NUCLEOTIDE SEQUENCE [LARGE SCALE GENOMIC DNA]</scope>
    <source>
        <strain evidence="2">cv. Nipponbare</strain>
    </source>
</reference>
<organism evidence="1 2">
    <name type="scientific">Oryza sativa subsp. japonica</name>
    <name type="common">Rice</name>
    <dbReference type="NCBI Taxonomy" id="39947"/>
    <lineage>
        <taxon>Eukaryota</taxon>
        <taxon>Viridiplantae</taxon>
        <taxon>Streptophyta</taxon>
        <taxon>Embryophyta</taxon>
        <taxon>Tracheophyta</taxon>
        <taxon>Spermatophyta</taxon>
        <taxon>Magnoliopsida</taxon>
        <taxon>Liliopsida</taxon>
        <taxon>Poales</taxon>
        <taxon>Poaceae</taxon>
        <taxon>BOP clade</taxon>
        <taxon>Oryzoideae</taxon>
        <taxon>Oryzeae</taxon>
        <taxon>Oryzinae</taxon>
        <taxon>Oryza</taxon>
        <taxon>Oryza sativa</taxon>
    </lineage>
</organism>
<gene>
    <name evidence="1" type="ordered locus">Os05g0314200</name>
    <name evidence="1" type="ORF">OSNPB_050314200</name>
</gene>
<reference evidence="1 2" key="2">
    <citation type="journal article" date="2013" name="Plant Cell Physiol.">
        <title>Rice Annotation Project Database (RAP-DB): an integrative and interactive database for rice genomics.</title>
        <authorList>
            <person name="Sakai H."/>
            <person name="Lee S.S."/>
            <person name="Tanaka T."/>
            <person name="Numa H."/>
            <person name="Kim J."/>
            <person name="Kawahara Y."/>
            <person name="Wakimoto H."/>
            <person name="Yang C.C."/>
            <person name="Iwamoto M."/>
            <person name="Abe T."/>
            <person name="Yamada Y."/>
            <person name="Muto A."/>
            <person name="Inokuchi H."/>
            <person name="Ikemura T."/>
            <person name="Matsumoto T."/>
            <person name="Sasaki T."/>
            <person name="Itoh T."/>
        </authorList>
    </citation>
    <scope>NUCLEOTIDE SEQUENCE [LARGE SCALE GENOMIC DNA]</scope>
    <source>
        <strain evidence="2">cv. Nipponbare</strain>
    </source>
</reference>
<accession>A0A0P0WKI4</accession>
<sequence length="179" mass="19922">MILPLCPDVEILCASSWSSHFSSPPWVSATATVTCIADPPRLHHQPTSTASILPQQPKIVVRSREKNSTPTQAQTLTRVRVMVMQRRNSTAGKDNMSQGSSFRVSGRQFSCFQLGPSGLPVVKCPRCGSAVVECKSFQNLAHSSSGMIVTREWLKEWNWIILNIIQYQLQELWQVKAGI</sequence>
<evidence type="ECO:0000313" key="2">
    <source>
        <dbReference type="Proteomes" id="UP000059680"/>
    </source>
</evidence>
<dbReference type="PaxDb" id="39947-A0A0P0WKI4"/>
<keyword evidence="2" id="KW-1185">Reference proteome</keyword>
<evidence type="ECO:0000313" key="1">
    <source>
        <dbReference type="EMBL" id="BAS93315.1"/>
    </source>
</evidence>
<dbReference type="EMBL" id="AP014961">
    <property type="protein sequence ID" value="BAS93315.1"/>
    <property type="molecule type" value="Genomic_DNA"/>
</dbReference>
<dbReference type="Proteomes" id="UP000059680">
    <property type="component" value="Chromosome 5"/>
</dbReference>